<evidence type="ECO:0000313" key="9">
    <source>
        <dbReference type="EMBL" id="VDC29217.1"/>
    </source>
</evidence>
<evidence type="ECO:0000259" key="8">
    <source>
        <dbReference type="PROSITE" id="PS51007"/>
    </source>
</evidence>
<dbReference type="OrthoDB" id="9805828at2"/>
<dbReference type="Gene3D" id="1.10.760.10">
    <property type="entry name" value="Cytochrome c-like domain"/>
    <property type="match status" value="1"/>
</dbReference>
<keyword evidence="1" id="KW-0813">Transport</keyword>
<keyword evidence="7" id="KW-0732">Signal</keyword>
<dbReference type="Proteomes" id="UP000277498">
    <property type="component" value="Unassembled WGS sequence"/>
</dbReference>
<feature type="domain" description="Cytochrome c" evidence="8">
    <location>
        <begin position="27"/>
        <end position="107"/>
    </location>
</feature>
<feature type="signal peptide" evidence="7">
    <location>
        <begin position="1"/>
        <end position="27"/>
    </location>
</feature>
<evidence type="ECO:0000256" key="5">
    <source>
        <dbReference type="ARBA" id="ARBA00023004"/>
    </source>
</evidence>
<reference evidence="9 10" key="1">
    <citation type="submission" date="2018-11" db="EMBL/GenBank/DDBJ databases">
        <authorList>
            <person name="Criscuolo A."/>
        </authorList>
    </citation>
    <scope>NUCLEOTIDE SEQUENCE [LARGE SCALE GENOMIC DNA]</scope>
    <source>
        <strain evidence="9">ACIP111625</strain>
    </source>
</reference>
<name>A0A3P5X4W4_9RHOB</name>
<dbReference type="AlphaFoldDB" id="A0A3P5X4W4"/>
<evidence type="ECO:0000256" key="2">
    <source>
        <dbReference type="ARBA" id="ARBA00022617"/>
    </source>
</evidence>
<evidence type="ECO:0000313" key="10">
    <source>
        <dbReference type="Proteomes" id="UP000277498"/>
    </source>
</evidence>
<dbReference type="GO" id="GO:0009055">
    <property type="term" value="F:electron transfer activity"/>
    <property type="evidence" value="ECO:0007669"/>
    <property type="project" value="InterPro"/>
</dbReference>
<evidence type="ECO:0000256" key="6">
    <source>
        <dbReference type="PROSITE-ProRule" id="PRU00433"/>
    </source>
</evidence>
<protein>
    <submittedName>
        <fullName evidence="9">Cytochrome subunit of sulfide dehydrogenase</fullName>
    </submittedName>
</protein>
<evidence type="ECO:0000256" key="1">
    <source>
        <dbReference type="ARBA" id="ARBA00022448"/>
    </source>
</evidence>
<organism evidence="9 10">
    <name type="scientific">Pseudogemmobacter humi</name>
    <dbReference type="NCBI Taxonomy" id="2483812"/>
    <lineage>
        <taxon>Bacteria</taxon>
        <taxon>Pseudomonadati</taxon>
        <taxon>Pseudomonadota</taxon>
        <taxon>Alphaproteobacteria</taxon>
        <taxon>Rhodobacterales</taxon>
        <taxon>Paracoccaceae</taxon>
        <taxon>Pseudogemmobacter</taxon>
    </lineage>
</organism>
<dbReference type="RefSeq" id="WP_124087009.1">
    <property type="nucleotide sequence ID" value="NZ_UXAW01000071.1"/>
</dbReference>
<evidence type="ECO:0000256" key="7">
    <source>
        <dbReference type="SAM" id="SignalP"/>
    </source>
</evidence>
<accession>A0A3P5X4W4</accession>
<dbReference type="InterPro" id="IPR050597">
    <property type="entry name" value="Cytochrome_c_Oxidase_Subunit"/>
</dbReference>
<evidence type="ECO:0000256" key="4">
    <source>
        <dbReference type="ARBA" id="ARBA00022982"/>
    </source>
</evidence>
<dbReference type="InterPro" id="IPR036909">
    <property type="entry name" value="Cyt_c-like_dom_sf"/>
</dbReference>
<keyword evidence="2 6" id="KW-0349">Heme</keyword>
<dbReference type="SUPFAM" id="SSF46626">
    <property type="entry name" value="Cytochrome c"/>
    <property type="match status" value="1"/>
</dbReference>
<dbReference type="PROSITE" id="PS51007">
    <property type="entry name" value="CYTC"/>
    <property type="match status" value="1"/>
</dbReference>
<evidence type="ECO:0000256" key="3">
    <source>
        <dbReference type="ARBA" id="ARBA00022723"/>
    </source>
</evidence>
<dbReference type="PANTHER" id="PTHR33751">
    <property type="entry name" value="CBB3-TYPE CYTOCHROME C OXIDASE SUBUNIT FIXP"/>
    <property type="match status" value="1"/>
</dbReference>
<keyword evidence="4" id="KW-0249">Electron transport</keyword>
<dbReference type="GO" id="GO:0020037">
    <property type="term" value="F:heme binding"/>
    <property type="evidence" value="ECO:0007669"/>
    <property type="project" value="InterPro"/>
</dbReference>
<dbReference type="GO" id="GO:0046872">
    <property type="term" value="F:metal ion binding"/>
    <property type="evidence" value="ECO:0007669"/>
    <property type="project" value="UniProtKB-KW"/>
</dbReference>
<dbReference type="Pfam" id="PF00034">
    <property type="entry name" value="Cytochrom_C"/>
    <property type="match status" value="1"/>
</dbReference>
<dbReference type="PANTHER" id="PTHR33751:SF9">
    <property type="entry name" value="CYTOCHROME C4"/>
    <property type="match status" value="1"/>
</dbReference>
<dbReference type="EMBL" id="UXAW01000071">
    <property type="protein sequence ID" value="VDC29217.1"/>
    <property type="molecule type" value="Genomic_DNA"/>
</dbReference>
<gene>
    <name evidence="9" type="primary">fccA_2</name>
    <name evidence="9" type="ORF">XINFAN_02260</name>
</gene>
<sequence>MTPRHKIPPRRLLPALALALLPAAAFADAPDLADAVLAAPCASCHGPDGRSPGAIPSLSGLSEARLVEKLTAFRDAPPPGTTVMTRHMKGYDDAQIAALARYFSEAGQ</sequence>
<feature type="chain" id="PRO_5018046598" evidence="7">
    <location>
        <begin position="28"/>
        <end position="108"/>
    </location>
</feature>
<dbReference type="InterPro" id="IPR009056">
    <property type="entry name" value="Cyt_c-like_dom"/>
</dbReference>
<keyword evidence="5 6" id="KW-0408">Iron</keyword>
<keyword evidence="10" id="KW-1185">Reference proteome</keyword>
<proteinExistence type="predicted"/>
<keyword evidence="3 6" id="KW-0479">Metal-binding</keyword>